<name>A0A1U8BHG3_NELNU</name>
<dbReference type="InterPro" id="IPR008978">
    <property type="entry name" value="HSP20-like_chaperone"/>
</dbReference>
<dbReference type="GO" id="GO:0051082">
    <property type="term" value="F:unfolded protein binding"/>
    <property type="evidence" value="ECO:0000318"/>
    <property type="project" value="GO_Central"/>
</dbReference>
<dbReference type="OMA" id="KMEFSTF"/>
<dbReference type="OrthoDB" id="1431247at2759"/>
<keyword evidence="4" id="KW-0346">Stress response</keyword>
<dbReference type="RefSeq" id="XP_010276062.1">
    <property type="nucleotide sequence ID" value="XM_010277760.2"/>
</dbReference>
<dbReference type="KEGG" id="nnu:104610907"/>
<dbReference type="eggNOG" id="KOG0710">
    <property type="taxonomic scope" value="Eukaryota"/>
</dbReference>
<dbReference type="SUPFAM" id="SSF49764">
    <property type="entry name" value="HSP20-like chaperones"/>
    <property type="match status" value="1"/>
</dbReference>
<comment type="similarity">
    <text evidence="1 2">Belongs to the small heat shock protein (HSP20) family.</text>
</comment>
<organism evidence="3 4">
    <name type="scientific">Nelumbo nucifera</name>
    <name type="common">Sacred lotus</name>
    <dbReference type="NCBI Taxonomy" id="4432"/>
    <lineage>
        <taxon>Eukaryota</taxon>
        <taxon>Viridiplantae</taxon>
        <taxon>Streptophyta</taxon>
        <taxon>Embryophyta</taxon>
        <taxon>Tracheophyta</taxon>
        <taxon>Spermatophyta</taxon>
        <taxon>Magnoliopsida</taxon>
        <taxon>Proteales</taxon>
        <taxon>Nelumbonaceae</taxon>
        <taxon>Nelumbo</taxon>
    </lineage>
</organism>
<evidence type="ECO:0000256" key="2">
    <source>
        <dbReference type="RuleBase" id="RU003616"/>
    </source>
</evidence>
<dbReference type="InterPro" id="IPR031107">
    <property type="entry name" value="Small_HSP"/>
</dbReference>
<proteinExistence type="inferred from homology"/>
<dbReference type="GO" id="GO:0051259">
    <property type="term" value="P:protein complex oligomerization"/>
    <property type="evidence" value="ECO:0000318"/>
    <property type="project" value="GO_Central"/>
</dbReference>
<dbReference type="GeneID" id="104610907"/>
<reference evidence="4" key="1">
    <citation type="submission" date="2025-08" db="UniProtKB">
        <authorList>
            <consortium name="RefSeq"/>
        </authorList>
    </citation>
    <scope>IDENTIFICATION</scope>
</reference>
<keyword evidence="3" id="KW-1185">Reference proteome</keyword>
<dbReference type="PANTHER" id="PTHR11527">
    <property type="entry name" value="HEAT-SHOCK PROTEIN 20 FAMILY MEMBER"/>
    <property type="match status" value="1"/>
</dbReference>
<dbReference type="GO" id="GO:0042542">
    <property type="term" value="P:response to hydrogen peroxide"/>
    <property type="evidence" value="ECO:0000318"/>
    <property type="project" value="GO_Central"/>
</dbReference>
<dbReference type="Pfam" id="PF00011">
    <property type="entry name" value="HSP20"/>
    <property type="match status" value="1"/>
</dbReference>
<dbReference type="Gene3D" id="2.60.40.790">
    <property type="match status" value="1"/>
</dbReference>
<accession>A0A1U8BHG3</accession>
<evidence type="ECO:0000313" key="4">
    <source>
        <dbReference type="RefSeq" id="XP_010276062.1"/>
    </source>
</evidence>
<dbReference type="GO" id="GO:0006457">
    <property type="term" value="P:protein folding"/>
    <property type="evidence" value="ECO:0000318"/>
    <property type="project" value="GO_Central"/>
</dbReference>
<dbReference type="InterPro" id="IPR002068">
    <property type="entry name" value="A-crystallin/Hsp20_dom"/>
</dbReference>
<dbReference type="Proteomes" id="UP000189703">
    <property type="component" value="Unplaced"/>
</dbReference>
<evidence type="ECO:0000313" key="3">
    <source>
        <dbReference type="Proteomes" id="UP000189703"/>
    </source>
</evidence>
<dbReference type="AlphaFoldDB" id="A0A1U8BHG3"/>
<dbReference type="FunCoup" id="A0A1U8BHG3">
    <property type="interactions" value="23"/>
</dbReference>
<protein>
    <submittedName>
        <fullName evidence="4">15.4 kDa class V heat shock protein</fullName>
    </submittedName>
</protein>
<dbReference type="GO" id="GO:0009408">
    <property type="term" value="P:response to heat"/>
    <property type="evidence" value="ECO:0000318"/>
    <property type="project" value="GO_Central"/>
</dbReference>
<sequence>MEFSTFQPAFSWPYFFTSPLLFPSCIIPENCVHWTETQESHIYKAELPAGVRKEEIRVEVEDSRYLIIQTQGTEKEKDPTGSFMRKFRLPPMVDINGISAGYQNGVLRVTVPRRSRLRIDPGDMPERNEVLAPAASLV</sequence>
<evidence type="ECO:0000256" key="1">
    <source>
        <dbReference type="PROSITE-ProRule" id="PRU00285"/>
    </source>
</evidence>
<dbReference type="PROSITE" id="PS01031">
    <property type="entry name" value="SHSP"/>
    <property type="match status" value="1"/>
</dbReference>
<gene>
    <name evidence="4" type="primary">LOC104610907</name>
</gene>
<dbReference type="GO" id="GO:0009651">
    <property type="term" value="P:response to salt stress"/>
    <property type="evidence" value="ECO:0000318"/>
    <property type="project" value="GO_Central"/>
</dbReference>